<dbReference type="Proteomes" id="UP000255234">
    <property type="component" value="Unassembled WGS sequence"/>
</dbReference>
<protein>
    <submittedName>
        <fullName evidence="1">Uncharacterized protein</fullName>
    </submittedName>
</protein>
<proteinExistence type="predicted"/>
<reference evidence="1 2" key="1">
    <citation type="submission" date="2018-06" db="EMBL/GenBank/DDBJ databases">
        <authorList>
            <consortium name="Pathogen Informatics"/>
            <person name="Doyle S."/>
        </authorList>
    </citation>
    <scope>NUCLEOTIDE SEQUENCE [LARGE SCALE GENOMIC DNA]</scope>
    <source>
        <strain evidence="1 2">NCTC10571</strain>
    </source>
</reference>
<evidence type="ECO:0000313" key="2">
    <source>
        <dbReference type="Proteomes" id="UP000255234"/>
    </source>
</evidence>
<accession>A0A378NRD7</accession>
<name>A0A378NRD7_9FIRM</name>
<evidence type="ECO:0000313" key="1">
    <source>
        <dbReference type="EMBL" id="STY70436.1"/>
    </source>
</evidence>
<organism evidence="1 2">
    <name type="scientific">Megamonas hypermegale</name>
    <dbReference type="NCBI Taxonomy" id="158847"/>
    <lineage>
        <taxon>Bacteria</taxon>
        <taxon>Bacillati</taxon>
        <taxon>Bacillota</taxon>
        <taxon>Negativicutes</taxon>
        <taxon>Selenomonadales</taxon>
        <taxon>Selenomonadaceae</taxon>
        <taxon>Megamonas</taxon>
    </lineage>
</organism>
<sequence>MFWYFPHLTAVDDFKSYEEKVKFYISKHTDNNLIYSIVNLQAYEESDVLMFKDELLGFAKTQEEYETLFYSDKEIVHFIRRNIEINPSAIQEFLDNQKSKGRTDAQLAYIKELIIFINKNGKFERKDLLKEELHFAGLFDNLQIVSLLTDLESVL</sequence>
<dbReference type="AlphaFoldDB" id="A0A378NRD7"/>
<gene>
    <name evidence="1" type="ORF">NCTC10571_00573</name>
</gene>
<dbReference type="EMBL" id="UGPP01000001">
    <property type="protein sequence ID" value="STY70436.1"/>
    <property type="molecule type" value="Genomic_DNA"/>
</dbReference>